<gene>
    <name evidence="1" type="ORF">ElyMa_006419000</name>
</gene>
<keyword evidence="2" id="KW-1185">Reference proteome</keyword>
<name>A0AAV4HUZ7_9GAST</name>
<protein>
    <submittedName>
        <fullName evidence="1">Uncharacterized protein</fullName>
    </submittedName>
</protein>
<comment type="caution">
    <text evidence="1">The sequence shown here is derived from an EMBL/GenBank/DDBJ whole genome shotgun (WGS) entry which is preliminary data.</text>
</comment>
<dbReference type="EMBL" id="BMAT01012884">
    <property type="protein sequence ID" value="GFS01261.1"/>
    <property type="molecule type" value="Genomic_DNA"/>
</dbReference>
<dbReference type="Proteomes" id="UP000762676">
    <property type="component" value="Unassembled WGS sequence"/>
</dbReference>
<reference evidence="1 2" key="1">
    <citation type="journal article" date="2021" name="Elife">
        <title>Chloroplast acquisition without the gene transfer in kleptoplastic sea slugs, Plakobranchus ocellatus.</title>
        <authorList>
            <person name="Maeda T."/>
            <person name="Takahashi S."/>
            <person name="Yoshida T."/>
            <person name="Shimamura S."/>
            <person name="Takaki Y."/>
            <person name="Nagai Y."/>
            <person name="Toyoda A."/>
            <person name="Suzuki Y."/>
            <person name="Arimoto A."/>
            <person name="Ishii H."/>
            <person name="Satoh N."/>
            <person name="Nishiyama T."/>
            <person name="Hasebe M."/>
            <person name="Maruyama T."/>
            <person name="Minagawa J."/>
            <person name="Obokata J."/>
            <person name="Shigenobu S."/>
        </authorList>
    </citation>
    <scope>NUCLEOTIDE SEQUENCE [LARGE SCALE GENOMIC DNA]</scope>
</reference>
<evidence type="ECO:0000313" key="2">
    <source>
        <dbReference type="Proteomes" id="UP000762676"/>
    </source>
</evidence>
<evidence type="ECO:0000313" key="1">
    <source>
        <dbReference type="EMBL" id="GFS01261.1"/>
    </source>
</evidence>
<organism evidence="1 2">
    <name type="scientific">Elysia marginata</name>
    <dbReference type="NCBI Taxonomy" id="1093978"/>
    <lineage>
        <taxon>Eukaryota</taxon>
        <taxon>Metazoa</taxon>
        <taxon>Spiralia</taxon>
        <taxon>Lophotrochozoa</taxon>
        <taxon>Mollusca</taxon>
        <taxon>Gastropoda</taxon>
        <taxon>Heterobranchia</taxon>
        <taxon>Euthyneura</taxon>
        <taxon>Panpulmonata</taxon>
        <taxon>Sacoglossa</taxon>
        <taxon>Placobranchoidea</taxon>
        <taxon>Plakobranchidae</taxon>
        <taxon>Elysia</taxon>
    </lineage>
</organism>
<accession>A0AAV4HUZ7</accession>
<proteinExistence type="predicted"/>
<dbReference type="AlphaFoldDB" id="A0AAV4HUZ7"/>
<sequence length="125" mass="15207">MVAKLGPIPRRFKEDTDVRNVVLQETSQGPMDRKEKQQQKSYTWPISAKDCCNNKAETWVYLTHHERQLRTFATTILRWKNRREDRTGKAKRELERPCKGMVRIEKLWIYKMESREQRRMERPGW</sequence>